<evidence type="ECO:0000313" key="1">
    <source>
        <dbReference type="EMBL" id="MBX70404.1"/>
    </source>
</evidence>
<proteinExistence type="predicted"/>
<protein>
    <submittedName>
        <fullName evidence="1">Uncharacterized protein</fullName>
    </submittedName>
</protein>
<organism evidence="1">
    <name type="scientific">Rhizophora mucronata</name>
    <name type="common">Asiatic mangrove</name>
    <dbReference type="NCBI Taxonomy" id="61149"/>
    <lineage>
        <taxon>Eukaryota</taxon>
        <taxon>Viridiplantae</taxon>
        <taxon>Streptophyta</taxon>
        <taxon>Embryophyta</taxon>
        <taxon>Tracheophyta</taxon>
        <taxon>Spermatophyta</taxon>
        <taxon>Magnoliopsida</taxon>
        <taxon>eudicotyledons</taxon>
        <taxon>Gunneridae</taxon>
        <taxon>Pentapetalae</taxon>
        <taxon>rosids</taxon>
        <taxon>fabids</taxon>
        <taxon>Malpighiales</taxon>
        <taxon>Rhizophoraceae</taxon>
        <taxon>Rhizophora</taxon>
    </lineage>
</organism>
<reference evidence="1" key="1">
    <citation type="submission" date="2018-02" db="EMBL/GenBank/DDBJ databases">
        <title>Rhizophora mucronata_Transcriptome.</title>
        <authorList>
            <person name="Meera S.P."/>
            <person name="Sreeshan A."/>
            <person name="Augustine A."/>
        </authorList>
    </citation>
    <scope>NUCLEOTIDE SEQUENCE</scope>
    <source>
        <tissue evidence="1">Leaf</tissue>
    </source>
</reference>
<sequence length="78" mass="9046">MNSVLGATLQIRFSHNCGVNMQENLEIHCVEFVFTINRRPSPILLPHSLVVRVIYDARFVPNKNKSRDNNTQIIKKIR</sequence>
<dbReference type="EMBL" id="GGEC01089920">
    <property type="protein sequence ID" value="MBX70404.1"/>
    <property type="molecule type" value="Transcribed_RNA"/>
</dbReference>
<name>A0A2P2QU64_RHIMU</name>
<dbReference type="AlphaFoldDB" id="A0A2P2QU64"/>
<accession>A0A2P2QU64</accession>